<dbReference type="Pfam" id="PF00685">
    <property type="entry name" value="Sulfotransfer_1"/>
    <property type="match status" value="1"/>
</dbReference>
<evidence type="ECO:0000313" key="4">
    <source>
        <dbReference type="Proteomes" id="UP000694888"/>
    </source>
</evidence>
<dbReference type="PANTHER" id="PTHR11783">
    <property type="entry name" value="SULFOTRANSFERASE SULT"/>
    <property type="match status" value="1"/>
</dbReference>
<comment type="similarity">
    <text evidence="1">Belongs to the sulfotransferase 1 family.</text>
</comment>
<dbReference type="GeneID" id="101859085"/>
<evidence type="ECO:0000256" key="1">
    <source>
        <dbReference type="ARBA" id="ARBA00005771"/>
    </source>
</evidence>
<evidence type="ECO:0000256" key="2">
    <source>
        <dbReference type="ARBA" id="ARBA00022679"/>
    </source>
</evidence>
<organism evidence="4 5">
    <name type="scientific">Aplysia californica</name>
    <name type="common">California sea hare</name>
    <dbReference type="NCBI Taxonomy" id="6500"/>
    <lineage>
        <taxon>Eukaryota</taxon>
        <taxon>Metazoa</taxon>
        <taxon>Spiralia</taxon>
        <taxon>Lophotrochozoa</taxon>
        <taxon>Mollusca</taxon>
        <taxon>Gastropoda</taxon>
        <taxon>Heterobranchia</taxon>
        <taxon>Euthyneura</taxon>
        <taxon>Tectipleura</taxon>
        <taxon>Aplysiida</taxon>
        <taxon>Aplysioidea</taxon>
        <taxon>Aplysiidae</taxon>
        <taxon>Aplysia</taxon>
    </lineage>
</organism>
<reference evidence="5" key="1">
    <citation type="submission" date="2025-08" db="UniProtKB">
        <authorList>
            <consortium name="RefSeq"/>
        </authorList>
    </citation>
    <scope>IDENTIFICATION</scope>
</reference>
<keyword evidence="4" id="KW-1185">Reference proteome</keyword>
<proteinExistence type="inferred from homology"/>
<dbReference type="SUPFAM" id="SSF52540">
    <property type="entry name" value="P-loop containing nucleoside triphosphate hydrolases"/>
    <property type="match status" value="1"/>
</dbReference>
<accession>A0ABM0ZVM1</accession>
<dbReference type="InterPro" id="IPR000863">
    <property type="entry name" value="Sulfotransferase_dom"/>
</dbReference>
<evidence type="ECO:0000259" key="3">
    <source>
        <dbReference type="Pfam" id="PF00685"/>
    </source>
</evidence>
<dbReference type="InterPro" id="IPR027417">
    <property type="entry name" value="P-loop_NTPase"/>
</dbReference>
<evidence type="ECO:0000313" key="5">
    <source>
        <dbReference type="RefSeq" id="XP_012935470.1"/>
    </source>
</evidence>
<name>A0ABM0ZVM1_APLCA</name>
<protein>
    <submittedName>
        <fullName evidence="5">Sulfotransferase family cytosolic 1B member 1</fullName>
    </submittedName>
</protein>
<keyword evidence="2" id="KW-0808">Transferase</keyword>
<dbReference type="Gene3D" id="3.40.50.300">
    <property type="entry name" value="P-loop containing nucleotide triphosphate hydrolases"/>
    <property type="match status" value="1"/>
</dbReference>
<gene>
    <name evidence="5" type="primary">LOC101859085</name>
</gene>
<feature type="domain" description="Sulfotransferase" evidence="3">
    <location>
        <begin position="46"/>
        <end position="264"/>
    </location>
</feature>
<dbReference type="RefSeq" id="XP_012935470.1">
    <property type="nucleotide sequence ID" value="XM_013080016.2"/>
</dbReference>
<feature type="non-terminal residue" evidence="5">
    <location>
        <position position="264"/>
    </location>
</feature>
<sequence length="264" mass="30676">MTEEWVVAEDGCGMKMLRLPDGRFAGVGYKFELDTLINLTSLPLRDDDVLLCSYPKSGCHWLWQNIRFLLDDRVTLDAVDKETGMVEIHSREYFHGLPSPRILNIHERPEHMPADLMKGKAKIVFVYRNPKDVAVSFFHHFKGFSAYCLEGNFSNFLKRFVQGLVISGGIFDYLKEWETFFKKNPHIPRIILSYENFKMNPIPERRRLASYLCTQPSDLFLQEIKDATSLDVMRDLKGEVKNSAGQSVFYRKGKIGDWKNYFTV</sequence>
<dbReference type="Proteomes" id="UP000694888">
    <property type="component" value="Unplaced"/>
</dbReference>